<dbReference type="AlphaFoldDB" id="A0A5A8D3B9"/>
<reference evidence="4 5" key="1">
    <citation type="submission" date="2019-07" db="EMBL/GenBank/DDBJ databases">
        <title>Genomes of Cafeteria roenbergensis.</title>
        <authorList>
            <person name="Fischer M.G."/>
            <person name="Hackl T."/>
            <person name="Roman M."/>
        </authorList>
    </citation>
    <scope>NUCLEOTIDE SEQUENCE [LARGE SCALE GENOMIC DNA]</scope>
    <source>
        <strain evidence="3 5">Cflag</strain>
        <strain evidence="2 4">RCC970-E3</strain>
    </source>
</reference>
<accession>A0A5A8D3B9</accession>
<dbReference type="Proteomes" id="UP000325113">
    <property type="component" value="Unassembled WGS sequence"/>
</dbReference>
<gene>
    <name evidence="2" type="ORF">FNF28_05919</name>
    <name evidence="3" type="ORF">FNF31_04808</name>
</gene>
<dbReference type="EMBL" id="VLTL01000132">
    <property type="protein sequence ID" value="KAA0159284.1"/>
    <property type="molecule type" value="Genomic_DNA"/>
</dbReference>
<protein>
    <submittedName>
        <fullName evidence="2">Uncharacterized protein</fullName>
    </submittedName>
</protein>
<evidence type="ECO:0000313" key="2">
    <source>
        <dbReference type="EMBL" id="KAA0159284.1"/>
    </source>
</evidence>
<proteinExistence type="predicted"/>
<evidence type="ECO:0000313" key="5">
    <source>
        <dbReference type="Proteomes" id="UP000325113"/>
    </source>
</evidence>
<feature type="region of interest" description="Disordered" evidence="1">
    <location>
        <begin position="1"/>
        <end position="45"/>
    </location>
</feature>
<dbReference type="EMBL" id="VLTM01000053">
    <property type="protein sequence ID" value="KAA0159442.1"/>
    <property type="molecule type" value="Genomic_DNA"/>
</dbReference>
<evidence type="ECO:0000313" key="3">
    <source>
        <dbReference type="EMBL" id="KAA0159442.1"/>
    </source>
</evidence>
<comment type="caution">
    <text evidence="2">The sequence shown here is derived from an EMBL/GenBank/DDBJ whole genome shotgun (WGS) entry which is preliminary data.</text>
</comment>
<dbReference type="Proteomes" id="UP000324907">
    <property type="component" value="Unassembled WGS sequence"/>
</dbReference>
<name>A0A5A8D3B9_CAFRO</name>
<evidence type="ECO:0000313" key="4">
    <source>
        <dbReference type="Proteomes" id="UP000324907"/>
    </source>
</evidence>
<sequence>MASFLVRGGATTAKKSPPFAIDDPTAPMHGDFTGKHGAAAAGAERPPAPRLIRGYAGFVPNIKEVAGASYSKCADRALTMEVVELLSSDSLPADPQSAVHSAGTRAKPNEVTAAMTATKHIPGYTGHVTGVKHAPIGVSFSAYTGEVLTGGAPGSGVFDTDGSRRAMNRTLINTPQAASVKHLKPKLSVSDPALRGVRYTSSQL</sequence>
<organism evidence="2 4">
    <name type="scientific">Cafeteria roenbergensis</name>
    <name type="common">Marine flagellate</name>
    <dbReference type="NCBI Taxonomy" id="33653"/>
    <lineage>
        <taxon>Eukaryota</taxon>
        <taxon>Sar</taxon>
        <taxon>Stramenopiles</taxon>
        <taxon>Bigyra</taxon>
        <taxon>Opalozoa</taxon>
        <taxon>Bicosoecida</taxon>
        <taxon>Cafeteriaceae</taxon>
        <taxon>Cafeteria</taxon>
    </lineage>
</organism>
<evidence type="ECO:0000256" key="1">
    <source>
        <dbReference type="SAM" id="MobiDB-lite"/>
    </source>
</evidence>